<dbReference type="NCBIfam" id="NF033510">
    <property type="entry name" value="Ca_tandemer"/>
    <property type="match status" value="2"/>
</dbReference>
<dbReference type="EMBL" id="MVKX01000001">
    <property type="protein sequence ID" value="OOV85253.1"/>
    <property type="molecule type" value="Genomic_DNA"/>
</dbReference>
<accession>A0A1T1H5Z4</accession>
<dbReference type="InterPro" id="IPR013783">
    <property type="entry name" value="Ig-like_fold"/>
</dbReference>
<evidence type="ECO:0000313" key="2">
    <source>
        <dbReference type="EMBL" id="OOV85253.1"/>
    </source>
</evidence>
<evidence type="ECO:0000313" key="3">
    <source>
        <dbReference type="Proteomes" id="UP000191160"/>
    </source>
</evidence>
<comment type="caution">
    <text evidence="2">The sequence shown here is derived from an EMBL/GenBank/DDBJ whole genome shotgun (WGS) entry which is preliminary data.</text>
</comment>
<dbReference type="RefSeq" id="WP_078188660.1">
    <property type="nucleotide sequence ID" value="NZ_JAMCOZ010000010.1"/>
</dbReference>
<reference evidence="2 3" key="1">
    <citation type="submission" date="2017-02" db="EMBL/GenBank/DDBJ databases">
        <title>Acinetobacter sp. ANC 4945, whole genome shotgun sequencing project.</title>
        <authorList>
            <person name="Radolfova-Krizova L."/>
            <person name="Al Atrouni A."/>
            <person name="Nemec A."/>
        </authorList>
    </citation>
    <scope>NUCLEOTIDE SEQUENCE [LARGE SCALE GENOMIC DNA]</scope>
    <source>
        <strain evidence="2 3">ANC 4945</strain>
    </source>
</reference>
<dbReference type="Pfam" id="PF17936">
    <property type="entry name" value="Big_6"/>
    <property type="match status" value="1"/>
</dbReference>
<organism evidence="2 3">
    <name type="scientific">Acinetobacter amyesii</name>
    <dbReference type="NCBI Taxonomy" id="2942470"/>
    <lineage>
        <taxon>Bacteria</taxon>
        <taxon>Pseudomonadati</taxon>
        <taxon>Pseudomonadota</taxon>
        <taxon>Gammaproteobacteria</taxon>
        <taxon>Moraxellales</taxon>
        <taxon>Moraxellaceae</taxon>
        <taxon>Acinetobacter</taxon>
    </lineage>
</organism>
<feature type="domain" description="Bacterial Ig" evidence="1">
    <location>
        <begin position="191"/>
        <end position="260"/>
    </location>
</feature>
<gene>
    <name evidence="2" type="ORF">B1202_00965</name>
</gene>
<proteinExistence type="predicted"/>
<dbReference type="AlphaFoldDB" id="A0A1T1H5Z4"/>
<name>A0A1T1H5Z4_9GAMM</name>
<dbReference type="Proteomes" id="UP000191160">
    <property type="component" value="Unassembled WGS sequence"/>
</dbReference>
<evidence type="ECO:0000259" key="1">
    <source>
        <dbReference type="Pfam" id="PF17936"/>
    </source>
</evidence>
<dbReference type="InterPro" id="IPR041498">
    <property type="entry name" value="Big_6"/>
</dbReference>
<dbReference type="Gene3D" id="2.60.40.10">
    <property type="entry name" value="Immunoglobulins"/>
    <property type="match status" value="4"/>
</dbReference>
<sequence length="445" mass="47984">MQKIRDLNGILKNILGQVEIKQLLIQGKSQHQHIPSTPEVTGLNDLLTGTAEPKTWVIISVGETVTRVKVDKQGHWQIDNPVKEGEVATIYAVNHHGARSEAIMIAPIAEPSVLPKMPEILEKGEYLIGKAEAGNTVVVTYGEQEFITVADENGDWSMLNPLTTTGAISVVAIDQDGHRSEVLHTAQIILPQAVTILESGAVISGTAAPNTTVVIESDQAVYRIQVDENGDWSIENPVAQGGTLMIVVEDQFGQQSPAIGLAFPFIQTPPENPSYVLPAPEVTLNSEKLEGNAFQQAKIIVTANGQEYVTYANESGFWSMDNPIQNGGFATIVAEDSRGVQSSEISIAKLILAQSESSAELTEILLVSDEQTENQIDSPNEPIQSVINLDTLLQDANEVPIVLHTEEQDLIALGSDVSNPPSMLPALEYSSLLIEAPLTPSDWLA</sequence>
<protein>
    <recommendedName>
        <fullName evidence="1">Bacterial Ig domain-containing protein</fullName>
    </recommendedName>
</protein>
<keyword evidence="3" id="KW-1185">Reference proteome</keyword>